<gene>
    <name evidence="1" type="ORF">SAMN06296036_12973</name>
</gene>
<name>A0A1Y6CLM4_9BACT</name>
<dbReference type="RefSeq" id="WP_132324686.1">
    <property type="nucleotide sequence ID" value="NZ_FWZT01000029.1"/>
</dbReference>
<sequence length="80" mass="9366">MKKFFEWYNHDHRHINLGLLTPAMVYEGRTEEVLEERKKVLKKAFSSFPERFNKAGPRLTVPAENVGINVKIERKSIPVV</sequence>
<evidence type="ECO:0000313" key="2">
    <source>
        <dbReference type="Proteomes" id="UP000192907"/>
    </source>
</evidence>
<protein>
    <recommendedName>
        <fullName evidence="3">Integrase catalytic domain-containing protein</fullName>
    </recommendedName>
</protein>
<organism evidence="1 2">
    <name type="scientific">Pseudobacteriovorax antillogorgiicola</name>
    <dbReference type="NCBI Taxonomy" id="1513793"/>
    <lineage>
        <taxon>Bacteria</taxon>
        <taxon>Pseudomonadati</taxon>
        <taxon>Bdellovibrionota</taxon>
        <taxon>Oligoflexia</taxon>
        <taxon>Oligoflexales</taxon>
        <taxon>Pseudobacteriovoracaceae</taxon>
        <taxon>Pseudobacteriovorax</taxon>
    </lineage>
</organism>
<dbReference type="Proteomes" id="UP000192907">
    <property type="component" value="Unassembled WGS sequence"/>
</dbReference>
<reference evidence="2" key="1">
    <citation type="submission" date="2017-04" db="EMBL/GenBank/DDBJ databases">
        <authorList>
            <person name="Varghese N."/>
            <person name="Submissions S."/>
        </authorList>
    </citation>
    <scope>NUCLEOTIDE SEQUENCE [LARGE SCALE GENOMIC DNA]</scope>
    <source>
        <strain evidence="2">RKEM611</strain>
    </source>
</reference>
<dbReference type="AlphaFoldDB" id="A0A1Y6CLM4"/>
<dbReference type="OrthoDB" id="9765502at2"/>
<evidence type="ECO:0000313" key="1">
    <source>
        <dbReference type="EMBL" id="SMF75783.1"/>
    </source>
</evidence>
<dbReference type="EMBL" id="FWZT01000029">
    <property type="protein sequence ID" value="SMF75783.1"/>
    <property type="molecule type" value="Genomic_DNA"/>
</dbReference>
<evidence type="ECO:0008006" key="3">
    <source>
        <dbReference type="Google" id="ProtNLM"/>
    </source>
</evidence>
<keyword evidence="2" id="KW-1185">Reference proteome</keyword>
<dbReference type="STRING" id="1513793.SAMN06296036_12973"/>
<accession>A0A1Y6CLM4</accession>
<proteinExistence type="predicted"/>